<dbReference type="SUPFAM" id="SSF57997">
    <property type="entry name" value="Tropomyosin"/>
    <property type="match status" value="1"/>
</dbReference>
<keyword evidence="18" id="KW-1185">Reference proteome</keyword>
<sequence length="1297" mass="147986">MPRKNTKTSTAAHQNGREPSEESSSDMEVEKEGDRQPSEVPPQAVSDEVLDNRSLEEILGSIPPPPLPAMANEAGAPRLMITHIVNQNFKSYAGEKTLGPFHKRFTCIIGPNGSGKSNIIDSMLFVFGYRAQKIRSKKLSVLIHNSDEYTDIQSCSVEVHFQKIIDKEGDDYEVIPNSNFCVSRTAYRDNSSAYFINGKKKTFKDVGILLRSHGIDLDHNRFLILQGEVEQISMMKAKGQTEHDEGMLEYLEDIIGSARLKEPIQTLCCRIELLNEQRGEKLNRVKMVEKEKDALEADKNAAIEFLCLENKLFKEKNCVCQYYIHDLNKRIDELKTQKETINEETKDVNEKSSKLAGDMTTKNKALKELEKKLTKITKFIEENKKKFTELDLQDIKARENLKSAKSKAKKLEKQLQKDKEKVEELKKVPSNSEKAISEATSKKELLEKTKEKEEEKFKKVMESLKEETQGFQKEKQRKEHELMEFSKMVNEARSKMDVAQSELDIYLSPHNAAVAQLKQAKEMLLATAGTLKERKAAISDIRIKLPQAEQELKEKEKALEELKREESNTQNLVRNLRQKVEEARSSLALSRSRGKVLEALLQQKKCGNIPGLYGRLGDLGAINEKYDVAISSCCGALDHIVVDTINTAQTCVDFLKAKGIGVATFIALDKMTIWEEKMEKIKTPGDTPRLFDLVEVEEEKVRPAFYFALRDTLVANDLEEATRVAFQNDHRWRVVTLKGQIIEQTGTMTGGGGKIMKGRMGSSIVMDISEEEVNKMESQLREDSERIVRYEEKKSELEEVIRAQHQSVWEMRNTLEKYTASIQSLAEQETNLQTQTKELEANVMATAPDKKKREELEKVLNGYKKDYDCAAEKAGKIESEVKRLHNLIMETNNQKLKTQRDKLEKITKEIDECCSAVTKAQVAIKTASRNLKKAEDAVLRTEKEIENNEKEIQDLTEEMTTLENKGTEVTKDIKQAEETLSAVQEEQQRLLQEMKTLKEDEYALQREALNIKFKMEQLDSHISTHQSKIKYWQKEISKLSLHSIEDKPAEELPVLSPEELEAIKDPSVITTQIALLEAQCHEQKPNLGAIAEYKKKEELYLKRVAELDEITNERDKFRQAFEDLRKQRLNEFMAGYNVITNKLKENYQMLTLGGDAELELVDSLDPFSEGIMFSVRPPKKSWKKIFNLSGGEKTLSSLALVFALHHYKPTPLYFMDEIDAALDFKNVSIVAHYIYEQTKNAQFIIISLRNNMFEIADRLIGIFKTHNTTKSVGTNPKVIAAKELAEHNGLGCLVAQK</sequence>
<keyword evidence="7" id="KW-0547">Nucleotide-binding</keyword>
<evidence type="ECO:0000313" key="18">
    <source>
        <dbReference type="Proteomes" id="UP000530263"/>
    </source>
</evidence>
<feature type="coiled-coil region" evidence="14">
    <location>
        <begin position="271"/>
        <end position="298"/>
    </location>
</feature>
<dbReference type="SUPFAM" id="SSF75553">
    <property type="entry name" value="Smc hinge domain"/>
    <property type="match status" value="1"/>
</dbReference>
<evidence type="ECO:0000256" key="1">
    <source>
        <dbReference type="ARBA" id="ARBA00004123"/>
    </source>
</evidence>
<dbReference type="PIRSF" id="PIRSF005719">
    <property type="entry name" value="SMC"/>
    <property type="match status" value="1"/>
</dbReference>
<keyword evidence="13" id="KW-0131">Cell cycle</keyword>
<evidence type="ECO:0000256" key="2">
    <source>
        <dbReference type="ARBA" id="ARBA00004286"/>
    </source>
</evidence>
<keyword evidence="6" id="KW-0132">Cell division</keyword>
<evidence type="ECO:0000256" key="8">
    <source>
        <dbReference type="ARBA" id="ARBA00022776"/>
    </source>
</evidence>
<dbReference type="SUPFAM" id="SSF52540">
    <property type="entry name" value="P-loop containing nucleoside triphosphate hydrolases"/>
    <property type="match status" value="1"/>
</dbReference>
<comment type="caution">
    <text evidence="17">The sequence shown here is derived from an EMBL/GenBank/DDBJ whole genome shotgun (WGS) entry which is preliminary data.</text>
</comment>
<dbReference type="InterPro" id="IPR024704">
    <property type="entry name" value="SMC"/>
</dbReference>
<dbReference type="Gene3D" id="3.30.70.1620">
    <property type="match status" value="1"/>
</dbReference>
<dbReference type="GO" id="GO:0051301">
    <property type="term" value="P:cell division"/>
    <property type="evidence" value="ECO:0007669"/>
    <property type="project" value="UniProtKB-KW"/>
</dbReference>
<dbReference type="Gene3D" id="3.40.50.300">
    <property type="entry name" value="P-loop containing nucleotide triphosphate hydrolases"/>
    <property type="match status" value="2"/>
</dbReference>
<dbReference type="Proteomes" id="UP000530263">
    <property type="component" value="Unassembled WGS sequence"/>
</dbReference>
<protein>
    <recommendedName>
        <fullName evidence="4">Structural maintenance of chromosomes protein 4</fullName>
    </recommendedName>
</protein>
<evidence type="ECO:0000256" key="10">
    <source>
        <dbReference type="ARBA" id="ARBA00023054"/>
    </source>
</evidence>
<dbReference type="FunFam" id="1.20.1060.20:FF:000003">
    <property type="entry name" value="Structural maintenance of chromosomes 4"/>
    <property type="match status" value="1"/>
</dbReference>
<evidence type="ECO:0000256" key="7">
    <source>
        <dbReference type="ARBA" id="ARBA00022741"/>
    </source>
</evidence>
<dbReference type="GO" id="GO:0007076">
    <property type="term" value="P:mitotic chromosome condensation"/>
    <property type="evidence" value="ECO:0007669"/>
    <property type="project" value="TreeGrafter"/>
</dbReference>
<keyword evidence="8" id="KW-0498">Mitosis</keyword>
<feature type="coiled-coil region" evidence="14">
    <location>
        <begin position="324"/>
        <end position="502"/>
    </location>
</feature>
<comment type="similarity">
    <text evidence="3">Belongs to the SMC family. SMC4 subfamily.</text>
</comment>
<evidence type="ECO:0000256" key="12">
    <source>
        <dbReference type="ARBA" id="ARBA00023242"/>
    </source>
</evidence>
<evidence type="ECO:0000256" key="5">
    <source>
        <dbReference type="ARBA" id="ARBA00022454"/>
    </source>
</evidence>
<dbReference type="InterPro" id="IPR003395">
    <property type="entry name" value="RecF/RecN/SMC_N"/>
</dbReference>
<evidence type="ECO:0000256" key="6">
    <source>
        <dbReference type="ARBA" id="ARBA00022618"/>
    </source>
</evidence>
<feature type="compositionally biased region" description="Basic and acidic residues" evidence="15">
    <location>
        <begin position="28"/>
        <end position="37"/>
    </location>
</feature>
<dbReference type="SMART" id="SM00968">
    <property type="entry name" value="SMC_hinge"/>
    <property type="match status" value="1"/>
</dbReference>
<reference evidence="17 18" key="1">
    <citation type="submission" date="2019-09" db="EMBL/GenBank/DDBJ databases">
        <title>Bird 10,000 Genomes (B10K) Project - Family phase.</title>
        <authorList>
            <person name="Zhang G."/>
        </authorList>
    </citation>
    <scope>NUCLEOTIDE SEQUENCE [LARGE SCALE GENOMIC DNA]</scope>
    <source>
        <strain evidence="17">B10K-DU-021-26</strain>
        <tissue evidence="17">Mixed tissue sample</tissue>
    </source>
</reference>
<dbReference type="Pfam" id="PF02463">
    <property type="entry name" value="SMC_N"/>
    <property type="match status" value="1"/>
</dbReference>
<evidence type="ECO:0000256" key="13">
    <source>
        <dbReference type="ARBA" id="ARBA00023306"/>
    </source>
</evidence>
<dbReference type="GO" id="GO:0005634">
    <property type="term" value="C:nucleus"/>
    <property type="evidence" value="ECO:0007669"/>
    <property type="project" value="UniProtKB-SubCell"/>
</dbReference>
<dbReference type="InterPro" id="IPR027417">
    <property type="entry name" value="P-loop_NTPase"/>
</dbReference>
<proteinExistence type="inferred from homology"/>
<evidence type="ECO:0000256" key="3">
    <source>
        <dbReference type="ARBA" id="ARBA00006005"/>
    </source>
</evidence>
<dbReference type="GO" id="GO:0000796">
    <property type="term" value="C:condensin complex"/>
    <property type="evidence" value="ECO:0007669"/>
    <property type="project" value="TreeGrafter"/>
</dbReference>
<dbReference type="PANTHER" id="PTHR18937:SF172">
    <property type="entry name" value="STRUCTURAL MAINTENANCE OF CHROMOSOMES PROTEIN"/>
    <property type="match status" value="1"/>
</dbReference>
<dbReference type="FunFam" id="3.40.50.300:FF:000585">
    <property type="entry name" value="Structural maintenance of chromosomes 4"/>
    <property type="match status" value="1"/>
</dbReference>
<dbReference type="GO" id="GO:0005524">
    <property type="term" value="F:ATP binding"/>
    <property type="evidence" value="ECO:0007669"/>
    <property type="project" value="UniProtKB-KW"/>
</dbReference>
<dbReference type="OrthoDB" id="5575062at2759"/>
<comment type="subcellular location">
    <subcellularLocation>
        <location evidence="2">Chromosome</location>
    </subcellularLocation>
    <subcellularLocation>
        <location evidence="1">Nucleus</location>
    </subcellularLocation>
</comment>
<keyword evidence="10 14" id="KW-0175">Coiled coil</keyword>
<evidence type="ECO:0000256" key="15">
    <source>
        <dbReference type="SAM" id="MobiDB-lite"/>
    </source>
</evidence>
<dbReference type="FunFam" id="3.30.70.1620:FF:000003">
    <property type="entry name" value="Structural maintenance of chromosomes 4"/>
    <property type="match status" value="1"/>
</dbReference>
<dbReference type="InterPro" id="IPR010935">
    <property type="entry name" value="SMC_hinge"/>
</dbReference>
<evidence type="ECO:0000259" key="16">
    <source>
        <dbReference type="SMART" id="SM00968"/>
    </source>
</evidence>
<evidence type="ECO:0000256" key="9">
    <source>
        <dbReference type="ARBA" id="ARBA00022840"/>
    </source>
</evidence>
<evidence type="ECO:0000256" key="11">
    <source>
        <dbReference type="ARBA" id="ARBA00023067"/>
    </source>
</evidence>
<evidence type="ECO:0000256" key="14">
    <source>
        <dbReference type="SAM" id="Coils"/>
    </source>
</evidence>
<keyword evidence="12" id="KW-0539">Nucleus</keyword>
<dbReference type="PANTHER" id="PTHR18937">
    <property type="entry name" value="STRUCTURAL MAINTENANCE OF CHROMOSOMES SMC FAMILY MEMBER"/>
    <property type="match status" value="1"/>
</dbReference>
<dbReference type="Gene3D" id="1.20.1060.20">
    <property type="match status" value="1"/>
</dbReference>
<organism evidence="17 18">
    <name type="scientific">Columbina picui</name>
    <name type="common">Picui ground-dove</name>
    <dbReference type="NCBI Taxonomy" id="115618"/>
    <lineage>
        <taxon>Eukaryota</taxon>
        <taxon>Metazoa</taxon>
        <taxon>Chordata</taxon>
        <taxon>Craniata</taxon>
        <taxon>Vertebrata</taxon>
        <taxon>Euteleostomi</taxon>
        <taxon>Archelosauria</taxon>
        <taxon>Archosauria</taxon>
        <taxon>Dinosauria</taxon>
        <taxon>Saurischia</taxon>
        <taxon>Theropoda</taxon>
        <taxon>Coelurosauria</taxon>
        <taxon>Aves</taxon>
        <taxon>Neognathae</taxon>
        <taxon>Neoaves</taxon>
        <taxon>Columbimorphae</taxon>
        <taxon>Columbiformes</taxon>
        <taxon>Columbidae</taxon>
        <taxon>Columbina</taxon>
    </lineage>
</organism>
<dbReference type="EMBL" id="VYZG01001857">
    <property type="protein sequence ID" value="NWQ81711.1"/>
    <property type="molecule type" value="Genomic_DNA"/>
</dbReference>
<name>A0A7K4S7I8_COLPI</name>
<feature type="coiled-coil region" evidence="14">
    <location>
        <begin position="766"/>
        <end position="1007"/>
    </location>
</feature>
<feature type="region of interest" description="Disordered" evidence="15">
    <location>
        <begin position="1"/>
        <end position="49"/>
    </location>
</feature>
<dbReference type="Pfam" id="PF06470">
    <property type="entry name" value="SMC_hinge"/>
    <property type="match status" value="1"/>
</dbReference>
<keyword evidence="9" id="KW-0067">ATP-binding</keyword>
<feature type="non-terminal residue" evidence="17">
    <location>
        <position position="1"/>
    </location>
</feature>
<evidence type="ECO:0000256" key="4">
    <source>
        <dbReference type="ARBA" id="ARBA00018693"/>
    </source>
</evidence>
<feature type="coiled-coil region" evidence="14">
    <location>
        <begin position="538"/>
        <end position="593"/>
    </location>
</feature>
<gene>
    <name evidence="17" type="primary">Smc4</name>
    <name evidence="17" type="ORF">COLPIC_R03782</name>
</gene>
<feature type="domain" description="SMC hinge" evidence="16">
    <location>
        <begin position="610"/>
        <end position="725"/>
    </location>
</feature>
<dbReference type="FunFam" id="3.40.50.300:FF:000481">
    <property type="entry name" value="Structural maintenance of chromosomes 4"/>
    <property type="match status" value="1"/>
</dbReference>
<evidence type="ECO:0000313" key="17">
    <source>
        <dbReference type="EMBL" id="NWQ81711.1"/>
    </source>
</evidence>
<keyword evidence="11" id="KW-0226">DNA condensation</keyword>
<feature type="non-terminal residue" evidence="17">
    <location>
        <position position="1297"/>
    </location>
</feature>
<dbReference type="GO" id="GO:0016887">
    <property type="term" value="F:ATP hydrolysis activity"/>
    <property type="evidence" value="ECO:0007669"/>
    <property type="project" value="InterPro"/>
</dbReference>
<accession>A0A7K4S7I8</accession>
<dbReference type="InterPro" id="IPR036277">
    <property type="entry name" value="SMC_hinge_sf"/>
</dbReference>
<keyword evidence="5" id="KW-0158">Chromosome</keyword>